<evidence type="ECO:0000313" key="1">
    <source>
        <dbReference type="EMBL" id="GBN21085.1"/>
    </source>
</evidence>
<protein>
    <submittedName>
        <fullName evidence="1">Uncharacterized protein</fullName>
    </submittedName>
</protein>
<evidence type="ECO:0000313" key="2">
    <source>
        <dbReference type="Proteomes" id="UP000499080"/>
    </source>
</evidence>
<organism evidence="1 2">
    <name type="scientific">Araneus ventricosus</name>
    <name type="common">Orbweaver spider</name>
    <name type="synonym">Epeira ventricosa</name>
    <dbReference type="NCBI Taxonomy" id="182803"/>
    <lineage>
        <taxon>Eukaryota</taxon>
        <taxon>Metazoa</taxon>
        <taxon>Ecdysozoa</taxon>
        <taxon>Arthropoda</taxon>
        <taxon>Chelicerata</taxon>
        <taxon>Arachnida</taxon>
        <taxon>Araneae</taxon>
        <taxon>Araneomorphae</taxon>
        <taxon>Entelegynae</taxon>
        <taxon>Araneoidea</taxon>
        <taxon>Araneidae</taxon>
        <taxon>Araneus</taxon>
    </lineage>
</organism>
<sequence>MNRERPNLYALNKYRRGLEEAEWYRKNSHALSVRLDNSARQAISLTAVAIATGYVREDPFRIGGIRLVSGFYFILGAGLRGQLMTLLGFAAVTRSSPFGTKCNKLE</sequence>
<dbReference type="AlphaFoldDB" id="A0A4Y2M233"/>
<accession>A0A4Y2M233</accession>
<proteinExistence type="predicted"/>
<gene>
    <name evidence="1" type="ORF">AVEN_171716_1</name>
</gene>
<dbReference type="Proteomes" id="UP000499080">
    <property type="component" value="Unassembled WGS sequence"/>
</dbReference>
<dbReference type="EMBL" id="BGPR01006689">
    <property type="protein sequence ID" value="GBN21085.1"/>
    <property type="molecule type" value="Genomic_DNA"/>
</dbReference>
<keyword evidence="2" id="KW-1185">Reference proteome</keyword>
<reference evidence="1 2" key="1">
    <citation type="journal article" date="2019" name="Sci. Rep.">
        <title>Orb-weaving spider Araneus ventricosus genome elucidates the spidroin gene catalogue.</title>
        <authorList>
            <person name="Kono N."/>
            <person name="Nakamura H."/>
            <person name="Ohtoshi R."/>
            <person name="Moran D.A.P."/>
            <person name="Shinohara A."/>
            <person name="Yoshida Y."/>
            <person name="Fujiwara M."/>
            <person name="Mori M."/>
            <person name="Tomita M."/>
            <person name="Arakawa K."/>
        </authorList>
    </citation>
    <scope>NUCLEOTIDE SEQUENCE [LARGE SCALE GENOMIC DNA]</scope>
</reference>
<comment type="caution">
    <text evidence="1">The sequence shown here is derived from an EMBL/GenBank/DDBJ whole genome shotgun (WGS) entry which is preliminary data.</text>
</comment>
<name>A0A4Y2M233_ARAVE</name>